<organism evidence="9 10">
    <name type="scientific">Tetracentron sinense</name>
    <name type="common">Spur-leaf</name>
    <dbReference type="NCBI Taxonomy" id="13715"/>
    <lineage>
        <taxon>Eukaryota</taxon>
        <taxon>Viridiplantae</taxon>
        <taxon>Streptophyta</taxon>
        <taxon>Embryophyta</taxon>
        <taxon>Tracheophyta</taxon>
        <taxon>Spermatophyta</taxon>
        <taxon>Magnoliopsida</taxon>
        <taxon>Trochodendrales</taxon>
        <taxon>Trochodendraceae</taxon>
        <taxon>Tetracentron</taxon>
    </lineage>
</organism>
<keyword evidence="3" id="KW-0804">Transcription</keyword>
<dbReference type="PANTHER" id="PTHR12802:SF140">
    <property type="entry name" value="SWI_SNF COMPLEX SUBUNIT SWI3A"/>
    <property type="match status" value="1"/>
</dbReference>
<dbReference type="PROSITE" id="PS50090">
    <property type="entry name" value="MYB_LIKE"/>
    <property type="match status" value="1"/>
</dbReference>
<dbReference type="Gene3D" id="1.10.10.60">
    <property type="entry name" value="Homeodomain-like"/>
    <property type="match status" value="1"/>
</dbReference>
<evidence type="ECO:0000256" key="1">
    <source>
        <dbReference type="ARBA" id="ARBA00023015"/>
    </source>
</evidence>
<gene>
    <name evidence="9" type="ORF">HHK36_025208</name>
</gene>
<sequence length="567" mass="63312">MDSTEDANSKAVPANEPQLDLYTIPSHSCWFSWGDIHETEKISLKDFFDGSSISKTPKIYKEYRDFIINKYREEPSRGLTFTEVRKSLIGDVSVIHKVFLFLEKWGLINFIAPLPDNLTLSPEDEERRKVKFEEGAPLGIRVVAVPNSLKVVSLPPTVTDNGEVVENGFRLPPLASYSDIFGDLMRQKGLVCGNCGEDCVSGHYESTKGKFVLCVKCFKTGNYGENKSLDDFKFNDCIDHNGNHGADVWTDAETLLLLESVQKHGDDWELVAQNVQSKSKLDCISKLIQLPFGELMLGSTNGKGESWNTKSNSNSVKQVQSTSVEPQEPTKRENTRHSYTNESELVGGGENQSPPSKRRCLTSLEDAGGSLMKQVATLSTMVGPHIAAAAAEAAITALYDENPCAREMFEGKEDNVTNEFGSPTLNNEPERILEVEDFEMRESNTKSEMQKAPPEENAIPLTLQIRAAIATALGSTAAHAKLLADQEDREIEHLMANIIETQLRKIHCKVKHFEELELIMEKEYTQIEEMKESLIVERIDILQRAFNAGVSRWRDHSSVKSLTGTVF</sequence>
<reference evidence="9 10" key="1">
    <citation type="submission" date="2020-04" db="EMBL/GenBank/DDBJ databases">
        <title>Plant Genome Project.</title>
        <authorList>
            <person name="Zhang R.-G."/>
        </authorList>
    </citation>
    <scope>NUCLEOTIDE SEQUENCE [LARGE SCALE GENOMIC DNA]</scope>
    <source>
        <strain evidence="9">YNK0</strain>
        <tissue evidence="9">Leaf</tissue>
    </source>
</reference>
<dbReference type="EMBL" id="JABCRI010000018">
    <property type="protein sequence ID" value="KAF8390681.1"/>
    <property type="molecule type" value="Genomic_DNA"/>
</dbReference>
<dbReference type="InterPro" id="IPR032451">
    <property type="entry name" value="SMARCC_C"/>
</dbReference>
<protein>
    <recommendedName>
        <fullName evidence="11">SWI/SNF complex subunit SWI3A</fullName>
    </recommendedName>
</protein>
<feature type="compositionally biased region" description="Polar residues" evidence="5">
    <location>
        <begin position="303"/>
        <end position="325"/>
    </location>
</feature>
<evidence type="ECO:0000256" key="4">
    <source>
        <dbReference type="ARBA" id="ARBA00023242"/>
    </source>
</evidence>
<evidence type="ECO:0000313" key="9">
    <source>
        <dbReference type="EMBL" id="KAF8390681.1"/>
    </source>
</evidence>
<dbReference type="GO" id="GO:0005634">
    <property type="term" value="C:nucleus"/>
    <property type="evidence" value="ECO:0007669"/>
    <property type="project" value="UniProtKB-ARBA"/>
</dbReference>
<dbReference type="InterPro" id="IPR007526">
    <property type="entry name" value="SWIRM"/>
</dbReference>
<keyword evidence="10" id="KW-1185">Reference proteome</keyword>
<feature type="domain" description="SANT" evidence="8">
    <location>
        <begin position="244"/>
        <end position="295"/>
    </location>
</feature>
<dbReference type="Pfam" id="PF00249">
    <property type="entry name" value="Myb_DNA-binding"/>
    <property type="match status" value="1"/>
</dbReference>
<dbReference type="SMART" id="SM00717">
    <property type="entry name" value="SANT"/>
    <property type="match status" value="1"/>
</dbReference>
<keyword evidence="2" id="KW-0238">DNA-binding</keyword>
<dbReference type="SUPFAM" id="SSF46689">
    <property type="entry name" value="Homeodomain-like"/>
    <property type="match status" value="2"/>
</dbReference>
<dbReference type="GO" id="GO:0003677">
    <property type="term" value="F:DNA binding"/>
    <property type="evidence" value="ECO:0007669"/>
    <property type="project" value="UniProtKB-KW"/>
</dbReference>
<evidence type="ECO:0000259" key="8">
    <source>
        <dbReference type="PROSITE" id="PS51293"/>
    </source>
</evidence>
<dbReference type="InterPro" id="IPR001005">
    <property type="entry name" value="SANT/Myb"/>
</dbReference>
<name>A0A834YS90_TETSI</name>
<evidence type="ECO:0000256" key="5">
    <source>
        <dbReference type="SAM" id="MobiDB-lite"/>
    </source>
</evidence>
<dbReference type="PROSITE" id="PS51293">
    <property type="entry name" value="SANT"/>
    <property type="match status" value="1"/>
</dbReference>
<keyword evidence="4" id="KW-0539">Nucleus</keyword>
<evidence type="ECO:0000256" key="3">
    <source>
        <dbReference type="ARBA" id="ARBA00023163"/>
    </source>
</evidence>
<feature type="domain" description="SWIRM" evidence="7">
    <location>
        <begin position="22"/>
        <end position="119"/>
    </location>
</feature>
<dbReference type="PANTHER" id="PTHR12802">
    <property type="entry name" value="SWI/SNF COMPLEX-RELATED"/>
    <property type="match status" value="1"/>
</dbReference>
<dbReference type="Gene3D" id="1.10.10.10">
    <property type="entry name" value="Winged helix-like DNA-binding domain superfamily/Winged helix DNA-binding domain"/>
    <property type="match status" value="1"/>
</dbReference>
<dbReference type="Pfam" id="PF16495">
    <property type="entry name" value="SWIRM-assoc_1"/>
    <property type="match status" value="1"/>
</dbReference>
<evidence type="ECO:0000259" key="6">
    <source>
        <dbReference type="PROSITE" id="PS50090"/>
    </source>
</evidence>
<feature type="domain" description="Myb-like" evidence="6">
    <location>
        <begin position="249"/>
        <end position="283"/>
    </location>
</feature>
<evidence type="ECO:0008006" key="11">
    <source>
        <dbReference type="Google" id="ProtNLM"/>
    </source>
</evidence>
<dbReference type="FunFam" id="1.10.10.10:FF:000020">
    <property type="entry name" value="SWI/SNF complex subunit SMARCC2 isoform c"/>
    <property type="match status" value="1"/>
</dbReference>
<dbReference type="CDD" id="cd00167">
    <property type="entry name" value="SANT"/>
    <property type="match status" value="1"/>
</dbReference>
<dbReference type="InterPro" id="IPR017884">
    <property type="entry name" value="SANT_dom"/>
</dbReference>
<comment type="caution">
    <text evidence="9">The sequence shown here is derived from an EMBL/GenBank/DDBJ whole genome shotgun (WGS) entry which is preliminary data.</text>
</comment>
<dbReference type="OMA" id="ENKSQHV"/>
<evidence type="ECO:0000313" key="10">
    <source>
        <dbReference type="Proteomes" id="UP000655225"/>
    </source>
</evidence>
<dbReference type="InterPro" id="IPR036388">
    <property type="entry name" value="WH-like_DNA-bd_sf"/>
</dbReference>
<accession>A0A834YS90</accession>
<feature type="region of interest" description="Disordered" evidence="5">
    <location>
        <begin position="303"/>
        <end position="360"/>
    </location>
</feature>
<dbReference type="PROSITE" id="PS50934">
    <property type="entry name" value="SWIRM"/>
    <property type="match status" value="1"/>
</dbReference>
<proteinExistence type="predicted"/>
<dbReference type="AlphaFoldDB" id="A0A834YS90"/>
<evidence type="ECO:0000256" key="2">
    <source>
        <dbReference type="ARBA" id="ARBA00023125"/>
    </source>
</evidence>
<keyword evidence="1" id="KW-0805">Transcription regulation</keyword>
<dbReference type="Proteomes" id="UP000655225">
    <property type="component" value="Unassembled WGS sequence"/>
</dbReference>
<dbReference type="InterPro" id="IPR009057">
    <property type="entry name" value="Homeodomain-like_sf"/>
</dbReference>
<evidence type="ECO:0000259" key="7">
    <source>
        <dbReference type="PROSITE" id="PS50934"/>
    </source>
</evidence>
<dbReference type="OrthoDB" id="118550at2759"/>
<dbReference type="Pfam" id="PF04433">
    <property type="entry name" value="SWIRM"/>
    <property type="match status" value="1"/>
</dbReference>